<comment type="similarity">
    <text evidence="1">Belongs to the type-I restriction system S methylase family.</text>
</comment>
<dbReference type="EC" id="3.1.21.-" evidence="5"/>
<organism evidence="5 6">
    <name type="scientific">Aquamicrobium soli</name>
    <dbReference type="NCBI Taxonomy" id="1811518"/>
    <lineage>
        <taxon>Bacteria</taxon>
        <taxon>Pseudomonadati</taxon>
        <taxon>Pseudomonadota</taxon>
        <taxon>Alphaproteobacteria</taxon>
        <taxon>Hyphomicrobiales</taxon>
        <taxon>Phyllobacteriaceae</taxon>
        <taxon>Aquamicrobium</taxon>
    </lineage>
</organism>
<evidence type="ECO:0000256" key="1">
    <source>
        <dbReference type="ARBA" id="ARBA00010923"/>
    </source>
</evidence>
<dbReference type="InterPro" id="IPR051212">
    <property type="entry name" value="Type-I_RE_S_subunit"/>
</dbReference>
<comment type="caution">
    <text evidence="5">The sequence shown here is derived from an EMBL/GenBank/DDBJ whole genome shotgun (WGS) entry which is preliminary data.</text>
</comment>
<evidence type="ECO:0000256" key="3">
    <source>
        <dbReference type="ARBA" id="ARBA00023125"/>
    </source>
</evidence>
<dbReference type="Pfam" id="PF01420">
    <property type="entry name" value="Methylase_S"/>
    <property type="match status" value="1"/>
</dbReference>
<evidence type="ECO:0000313" key="6">
    <source>
        <dbReference type="Proteomes" id="UP001595583"/>
    </source>
</evidence>
<keyword evidence="5" id="KW-0378">Hydrolase</keyword>
<keyword evidence="5" id="KW-0540">Nuclease</keyword>
<keyword evidence="5" id="KW-0255">Endonuclease</keyword>
<dbReference type="GO" id="GO:0004519">
    <property type="term" value="F:endonuclease activity"/>
    <property type="evidence" value="ECO:0007669"/>
    <property type="project" value="UniProtKB-KW"/>
</dbReference>
<dbReference type="SUPFAM" id="SSF116734">
    <property type="entry name" value="DNA methylase specificity domain"/>
    <property type="match status" value="2"/>
</dbReference>
<dbReference type="CDD" id="cd17261">
    <property type="entry name" value="RMtype1_S_EcoKI-TRD2-CR2_like"/>
    <property type="match status" value="1"/>
</dbReference>
<dbReference type="GO" id="GO:0016787">
    <property type="term" value="F:hydrolase activity"/>
    <property type="evidence" value="ECO:0007669"/>
    <property type="project" value="UniProtKB-KW"/>
</dbReference>
<evidence type="ECO:0000259" key="4">
    <source>
        <dbReference type="Pfam" id="PF01420"/>
    </source>
</evidence>
<dbReference type="EMBL" id="JBHRTK010000006">
    <property type="protein sequence ID" value="MFC3205610.1"/>
    <property type="molecule type" value="Genomic_DNA"/>
</dbReference>
<dbReference type="RefSeq" id="WP_378219600.1">
    <property type="nucleotide sequence ID" value="NZ_JBHRTK010000006.1"/>
</dbReference>
<reference evidence="6" key="1">
    <citation type="journal article" date="2019" name="Int. J. Syst. Evol. Microbiol.">
        <title>The Global Catalogue of Microorganisms (GCM) 10K type strain sequencing project: providing services to taxonomists for standard genome sequencing and annotation.</title>
        <authorList>
            <consortium name="The Broad Institute Genomics Platform"/>
            <consortium name="The Broad Institute Genome Sequencing Center for Infectious Disease"/>
            <person name="Wu L."/>
            <person name="Ma J."/>
        </authorList>
    </citation>
    <scope>NUCLEOTIDE SEQUENCE [LARGE SCALE GENOMIC DNA]</scope>
    <source>
        <strain evidence="6">KCTC 52165</strain>
    </source>
</reference>
<dbReference type="PANTHER" id="PTHR43140">
    <property type="entry name" value="TYPE-1 RESTRICTION ENZYME ECOKI SPECIFICITY PROTEIN"/>
    <property type="match status" value="1"/>
</dbReference>
<name>A0ABV7K6D4_9HYPH</name>
<accession>A0ABV7K6D4</accession>
<gene>
    <name evidence="5" type="ORF">ACFOHJ_05245</name>
</gene>
<dbReference type="CDD" id="cd16961">
    <property type="entry name" value="RMtype1_S_TRD-CR_like"/>
    <property type="match status" value="1"/>
</dbReference>
<proteinExistence type="inferred from homology"/>
<evidence type="ECO:0000313" key="5">
    <source>
        <dbReference type="EMBL" id="MFC3205610.1"/>
    </source>
</evidence>
<protein>
    <submittedName>
        <fullName evidence="5">Restriction endonuclease subunit S</fullName>
        <ecNumber evidence="5">3.1.21.-</ecNumber>
    </submittedName>
</protein>
<evidence type="ECO:0000256" key="2">
    <source>
        <dbReference type="ARBA" id="ARBA00022747"/>
    </source>
</evidence>
<dbReference type="InterPro" id="IPR000055">
    <property type="entry name" value="Restrct_endonuc_typeI_TRD"/>
</dbReference>
<sequence>MTAKRLLQHYEQIADAPDAIARLRRFILDLAVRGKLVPQDPNDEPASELLKRIAAEKARLVKAGEVRKPPTLHPITDAEALYALPRPWALVRVGDIFDYDAGTKRDPKELDQSRWLLELEDIEKDTSRIVERLRVSDRDSQSTKSEFKPGDILYGKLRPYLNKVVVADEPGYSTTEIVAIRPFLRLCPEYCALAFRRPDFVAYVERSGRGTKMPRLRTPDAIVAPFPLPPLAEQHRIVAKVDELMSLCDRLESARADREATRDRLAAASLARLNAPDPETFQADARFALEILPALTTRPDQIKTLRQTILNLAVRGKLVPQDAKDEPVNLKTVDCDERPEAIPSTWLYTRLVNLLAEDTRNGYSRKPDEALNGIPILRISAGTVRRDGVVAEEEHKLISGIDPNSRIQYGLRPGDLLACRFNGNKSFVGRLTIFKDYLGLQPIYPDKLIRVRISPELATAEFLRLAGDTDLVRAEIEAACATTVGNWGISASNLKEIRFPLPPLAEQHRIVTKVDELMAMCDRLEASLTATAANRHRLLDALLAEALAPADDRELEAAE</sequence>
<dbReference type="InterPro" id="IPR044946">
    <property type="entry name" value="Restrct_endonuc_typeI_TRD_sf"/>
</dbReference>
<keyword evidence="3" id="KW-0238">DNA-binding</keyword>
<keyword evidence="6" id="KW-1185">Reference proteome</keyword>
<dbReference type="Gene3D" id="3.90.220.20">
    <property type="entry name" value="DNA methylase specificity domains"/>
    <property type="match status" value="2"/>
</dbReference>
<dbReference type="Proteomes" id="UP001595583">
    <property type="component" value="Unassembled WGS sequence"/>
</dbReference>
<feature type="domain" description="Type I restriction modification DNA specificity" evidence="4">
    <location>
        <begin position="488"/>
        <end position="528"/>
    </location>
</feature>
<dbReference type="PANTHER" id="PTHR43140:SF1">
    <property type="entry name" value="TYPE I RESTRICTION ENZYME ECOKI SPECIFICITY SUBUNIT"/>
    <property type="match status" value="1"/>
</dbReference>
<keyword evidence="2" id="KW-0680">Restriction system</keyword>